<keyword evidence="2" id="KW-1185">Reference proteome</keyword>
<gene>
    <name evidence="1" type="ORF">M9458_007953</name>
</gene>
<evidence type="ECO:0000313" key="1">
    <source>
        <dbReference type="EMBL" id="KAL0199413.1"/>
    </source>
</evidence>
<dbReference type="EMBL" id="JAMKFB020000003">
    <property type="protein sequence ID" value="KAL0199413.1"/>
    <property type="molecule type" value="Genomic_DNA"/>
</dbReference>
<name>A0ABD0RNI3_CIRMR</name>
<organism evidence="1 2">
    <name type="scientific">Cirrhinus mrigala</name>
    <name type="common">Mrigala</name>
    <dbReference type="NCBI Taxonomy" id="683832"/>
    <lineage>
        <taxon>Eukaryota</taxon>
        <taxon>Metazoa</taxon>
        <taxon>Chordata</taxon>
        <taxon>Craniata</taxon>
        <taxon>Vertebrata</taxon>
        <taxon>Euteleostomi</taxon>
        <taxon>Actinopterygii</taxon>
        <taxon>Neopterygii</taxon>
        <taxon>Teleostei</taxon>
        <taxon>Ostariophysi</taxon>
        <taxon>Cypriniformes</taxon>
        <taxon>Cyprinidae</taxon>
        <taxon>Labeoninae</taxon>
        <taxon>Labeonini</taxon>
        <taxon>Cirrhinus</taxon>
    </lineage>
</organism>
<dbReference type="AlphaFoldDB" id="A0ABD0RNI3"/>
<dbReference type="Proteomes" id="UP001529510">
    <property type="component" value="Unassembled WGS sequence"/>
</dbReference>
<feature type="non-terminal residue" evidence="1">
    <location>
        <position position="1"/>
    </location>
</feature>
<sequence>VISVLSSNFPLIYLNQTLNPDCEKSWYLQDGRVIADPSDPQTLIDPATAVKSDRLFTSRCVNLNHEIICDSTDGVN</sequence>
<comment type="caution">
    <text evidence="1">The sequence shown here is derived from an EMBL/GenBank/DDBJ whole genome shotgun (WGS) entry which is preliminary data.</text>
</comment>
<reference evidence="1 2" key="1">
    <citation type="submission" date="2024-05" db="EMBL/GenBank/DDBJ databases">
        <title>Genome sequencing and assembly of Indian major carp, Cirrhinus mrigala (Hamilton, 1822).</title>
        <authorList>
            <person name="Mohindra V."/>
            <person name="Chowdhury L.M."/>
            <person name="Lal K."/>
            <person name="Jena J.K."/>
        </authorList>
    </citation>
    <scope>NUCLEOTIDE SEQUENCE [LARGE SCALE GENOMIC DNA]</scope>
    <source>
        <strain evidence="1">CM1030</strain>
        <tissue evidence="1">Blood</tissue>
    </source>
</reference>
<evidence type="ECO:0000313" key="2">
    <source>
        <dbReference type="Proteomes" id="UP001529510"/>
    </source>
</evidence>
<accession>A0ABD0RNI3</accession>
<protein>
    <submittedName>
        <fullName evidence="1">Uncharacterized protein</fullName>
    </submittedName>
</protein>
<proteinExistence type="predicted"/>